<evidence type="ECO:0000313" key="2">
    <source>
        <dbReference type="Proteomes" id="UP000605013"/>
    </source>
</evidence>
<dbReference type="EMBL" id="JAEMEF010000002">
    <property type="protein sequence ID" value="MBL7558885.1"/>
    <property type="molecule type" value="Genomic_DNA"/>
</dbReference>
<proteinExistence type="predicted"/>
<organism evidence="1 2">
    <name type="scientific">Olleya sediminilitoris</name>
    <dbReference type="NCBI Taxonomy" id="2795739"/>
    <lineage>
        <taxon>Bacteria</taxon>
        <taxon>Pseudomonadati</taxon>
        <taxon>Bacteroidota</taxon>
        <taxon>Flavobacteriia</taxon>
        <taxon>Flavobacteriales</taxon>
        <taxon>Flavobacteriaceae</taxon>
    </lineage>
</organism>
<protein>
    <submittedName>
        <fullName evidence="1">Gliding motility-associated C-terminal domain-containing protein</fullName>
    </submittedName>
</protein>
<reference evidence="1 2" key="1">
    <citation type="submission" date="2020-12" db="EMBL/GenBank/DDBJ databases">
        <title>Olleya sediminilitoris sp. nov., isolated from a tidal flat.</title>
        <authorList>
            <person name="Park S."/>
            <person name="Yoon J.-H."/>
        </authorList>
    </citation>
    <scope>NUCLEOTIDE SEQUENCE [LARGE SCALE GENOMIC DNA]</scope>
    <source>
        <strain evidence="1 2">YSTF-M6</strain>
    </source>
</reference>
<dbReference type="Pfam" id="PF13585">
    <property type="entry name" value="CHU_C"/>
    <property type="match status" value="1"/>
</dbReference>
<dbReference type="Gene3D" id="2.60.40.10">
    <property type="entry name" value="Immunoglobulins"/>
    <property type="match status" value="1"/>
</dbReference>
<gene>
    <name evidence="1" type="ORF">JAO71_03630</name>
</gene>
<comment type="caution">
    <text evidence="1">The sequence shown here is derived from an EMBL/GenBank/DDBJ whole genome shotgun (WGS) entry which is preliminary data.</text>
</comment>
<dbReference type="RefSeq" id="WP_054851098.1">
    <property type="nucleotide sequence ID" value="NZ_JAEMEF010000002.1"/>
</dbReference>
<evidence type="ECO:0000313" key="1">
    <source>
        <dbReference type="EMBL" id="MBL7558885.1"/>
    </source>
</evidence>
<dbReference type="Proteomes" id="UP000605013">
    <property type="component" value="Unassembled WGS sequence"/>
</dbReference>
<name>A0ABS1WIC6_9FLAO</name>
<keyword evidence="2" id="KW-1185">Reference proteome</keyword>
<sequence>MQTISQNSKLYLIVSLFVITVLNTANAQIVISKPQLGFSQACANEGFNTFSATFVFAPDESVEASNQFTIELSDSNGDFSNPTNIFITEVGQVITSPATLNFQFPENTAGEGYRIRIKSSAPVATSTPSDPFAAYYKLHDIPFTINNLVSTAAYCSGSSYLLTIDNPGTGNNISPLIYPSLTYLWYRETGPTTSEFVGEGSSLSVDEEGTYFVETNYGSCTSDSFSNRVTISESTSGVTNIEISSSLGTNFCPDQGATVLSTVNGNSYQWYKNGIIIPDATEQSYETTESGTFAVQVDLGGCSGAGEIILDSQEFIGAINVDDTNELAEGESLSVILSDTAISPEYQWFLNGQIISGVTQNNFNATELGDYEIIVTETQGCETSVSFFFSIIEPFNPFPDIDKIPNLISPNGDNINDTWIIPQEYTAGSDTQITILTNRGEVVFQSNEYLNNWPENDLELTNINKVFYYIITTSDNQVKKGSITIIK</sequence>
<accession>A0ABS1WIC6</accession>
<dbReference type="InterPro" id="IPR013783">
    <property type="entry name" value="Ig-like_fold"/>
</dbReference>